<dbReference type="AlphaFoldDB" id="A0A8H4RXW8"/>
<dbReference type="SUPFAM" id="SSF55961">
    <property type="entry name" value="Bet v1-like"/>
    <property type="match status" value="1"/>
</dbReference>
<gene>
    <name evidence="1" type="ORF">G7Y89_g996</name>
</gene>
<comment type="caution">
    <text evidence="1">The sequence shown here is derived from an EMBL/GenBank/DDBJ whole genome shotgun (WGS) entry which is preliminary data.</text>
</comment>
<proteinExistence type="predicted"/>
<dbReference type="InterPro" id="IPR019587">
    <property type="entry name" value="Polyketide_cyclase/dehydratase"/>
</dbReference>
<dbReference type="PANTHER" id="PTHR36166:SF1">
    <property type="entry name" value="SRPBCC DOMAIN-CONTAINING PROTEIN"/>
    <property type="match status" value="1"/>
</dbReference>
<name>A0A8H4RXW8_9HELO</name>
<dbReference type="Pfam" id="PF10604">
    <property type="entry name" value="Polyketide_cyc2"/>
    <property type="match status" value="1"/>
</dbReference>
<keyword evidence="2" id="KW-1185">Reference proteome</keyword>
<dbReference type="OrthoDB" id="509124at2759"/>
<dbReference type="PANTHER" id="PTHR36166">
    <property type="entry name" value="CHROMOSOME 9, WHOLE GENOME SHOTGUN SEQUENCE"/>
    <property type="match status" value="1"/>
</dbReference>
<evidence type="ECO:0000313" key="2">
    <source>
        <dbReference type="Proteomes" id="UP000566819"/>
    </source>
</evidence>
<evidence type="ECO:0008006" key="3">
    <source>
        <dbReference type="Google" id="ProtNLM"/>
    </source>
</evidence>
<dbReference type="InterPro" id="IPR023393">
    <property type="entry name" value="START-like_dom_sf"/>
</dbReference>
<organism evidence="1 2">
    <name type="scientific">Cudoniella acicularis</name>
    <dbReference type="NCBI Taxonomy" id="354080"/>
    <lineage>
        <taxon>Eukaryota</taxon>
        <taxon>Fungi</taxon>
        <taxon>Dikarya</taxon>
        <taxon>Ascomycota</taxon>
        <taxon>Pezizomycotina</taxon>
        <taxon>Leotiomycetes</taxon>
        <taxon>Helotiales</taxon>
        <taxon>Tricladiaceae</taxon>
        <taxon>Cudoniella</taxon>
    </lineage>
</organism>
<accession>A0A8H4RXW8</accession>
<protein>
    <recommendedName>
        <fullName evidence="3">Polyketide cyclase</fullName>
    </recommendedName>
</protein>
<dbReference type="CDD" id="cd07822">
    <property type="entry name" value="SRPBCC_4"/>
    <property type="match status" value="1"/>
</dbReference>
<dbReference type="Proteomes" id="UP000566819">
    <property type="component" value="Unassembled WGS sequence"/>
</dbReference>
<sequence>MISTSVEIGSPPEVVRKVFLDFSTHQEWHDGIFKKLTPLSENDPLAVGTPIHCSLEGMEFEAMITENSPTCFQWQGPPVMGITGLHSFLFEPSKVVKGGTTFTQKEEFSGAISFLMQPWLLGSKLNAGFQKFNADLKVRVEGL</sequence>
<evidence type="ECO:0000313" key="1">
    <source>
        <dbReference type="EMBL" id="KAF4637090.1"/>
    </source>
</evidence>
<dbReference type="Gene3D" id="3.30.530.20">
    <property type="match status" value="1"/>
</dbReference>
<dbReference type="EMBL" id="JAAMPI010000036">
    <property type="protein sequence ID" value="KAF4637090.1"/>
    <property type="molecule type" value="Genomic_DNA"/>
</dbReference>
<reference evidence="1 2" key="1">
    <citation type="submission" date="2020-03" db="EMBL/GenBank/DDBJ databases">
        <title>Draft Genome Sequence of Cudoniella acicularis.</title>
        <authorList>
            <person name="Buettner E."/>
            <person name="Kellner H."/>
        </authorList>
    </citation>
    <scope>NUCLEOTIDE SEQUENCE [LARGE SCALE GENOMIC DNA]</scope>
    <source>
        <strain evidence="1 2">DSM 108380</strain>
    </source>
</reference>